<dbReference type="GO" id="GO:0012505">
    <property type="term" value="C:endomembrane system"/>
    <property type="evidence" value="ECO:0007669"/>
    <property type="project" value="TreeGrafter"/>
</dbReference>
<gene>
    <name evidence="6" type="ORF">SEV965_LOCUS19880</name>
</gene>
<accession>A0A814UMT4</accession>
<comment type="caution">
    <text evidence="6">The sequence shown here is derived from an EMBL/GenBank/DDBJ whole genome shotgun (WGS) entry which is preliminary data.</text>
</comment>
<keyword evidence="4" id="KW-0812">Transmembrane</keyword>
<name>A0A814UMT4_9BILA</name>
<dbReference type="PANTHER" id="PTHR10983:SF24">
    <property type="entry name" value="1-ACYLGLYCEROL-3-PHOSPHATE O-ACYLTRANSFERASE 3, ISOFORM E-RELATED"/>
    <property type="match status" value="1"/>
</dbReference>
<evidence type="ECO:0000256" key="2">
    <source>
        <dbReference type="ARBA" id="ARBA00022679"/>
    </source>
</evidence>
<dbReference type="GO" id="GO:0003841">
    <property type="term" value="F:1-acylglycerol-3-phosphate O-acyltransferase activity"/>
    <property type="evidence" value="ECO:0007669"/>
    <property type="project" value="TreeGrafter"/>
</dbReference>
<evidence type="ECO:0000256" key="4">
    <source>
        <dbReference type="SAM" id="Phobius"/>
    </source>
</evidence>
<organism evidence="6 7">
    <name type="scientific">Rotaria sordida</name>
    <dbReference type="NCBI Taxonomy" id="392033"/>
    <lineage>
        <taxon>Eukaryota</taxon>
        <taxon>Metazoa</taxon>
        <taxon>Spiralia</taxon>
        <taxon>Gnathifera</taxon>
        <taxon>Rotifera</taxon>
        <taxon>Eurotatoria</taxon>
        <taxon>Bdelloidea</taxon>
        <taxon>Philodinida</taxon>
        <taxon>Philodinidae</taxon>
        <taxon>Rotaria</taxon>
    </lineage>
</organism>
<dbReference type="Pfam" id="PF16076">
    <property type="entry name" value="Acyltransf_C"/>
    <property type="match status" value="1"/>
</dbReference>
<evidence type="ECO:0000259" key="5">
    <source>
        <dbReference type="Pfam" id="PF16076"/>
    </source>
</evidence>
<keyword evidence="4" id="KW-1133">Transmembrane helix</keyword>
<evidence type="ECO:0000256" key="3">
    <source>
        <dbReference type="ARBA" id="ARBA00023315"/>
    </source>
</evidence>
<comment type="similarity">
    <text evidence="1">Belongs to the 1-acyl-sn-glycerol-3-phosphate acyltransferase family.</text>
</comment>
<dbReference type="AlphaFoldDB" id="A0A814UMT4"/>
<evidence type="ECO:0000256" key="1">
    <source>
        <dbReference type="ARBA" id="ARBA00008655"/>
    </source>
</evidence>
<feature type="domain" description="Acyltransferase C-terminal" evidence="5">
    <location>
        <begin position="116"/>
        <end position="187"/>
    </location>
</feature>
<protein>
    <recommendedName>
        <fullName evidence="5">Acyltransferase C-terminal domain-containing protein</fullName>
    </recommendedName>
</protein>
<dbReference type="InterPro" id="IPR032098">
    <property type="entry name" value="Acyltransf_C"/>
</dbReference>
<keyword evidence="4" id="KW-0472">Membrane</keyword>
<evidence type="ECO:0000313" key="6">
    <source>
        <dbReference type="EMBL" id="CAF1177788.1"/>
    </source>
</evidence>
<sequence length="424" mass="49457">MHIYNEFKSSFIIVAFLGYIFLISGLIIIFLQLCSCIIWPFSKELYRKINRYLALAIWCRNMKIAQEKCLPELKHHILPRTKGFTLLLQGAEDRITGIYYLTVGFKKSGAKPTLLSIIKGRYCQAEIFVRRIPLSQIPKDTNGCNNWIYKLYKEKDQIYDYFIHDDTFEDNGLARVEIQSNYYDLLIEISWMIIIGIPSIFYLIKFLWTSSFIGQFIFLIVVILASIGVRAMIAVTEIERGSHYAIKKLVKKLYDDEKPLVFNFLEYINYTTKTKFFHCPLYHATSCPAYFTPSNDFENLVIIFEHIYRYHATDYDLIRNNYDKWYQEQKNLSSSSSSSNLTTGIITLHDAEELCETSSTITTKTTYDDQRPLKGIQYYKLSNELSSETSAAISDFIEGHINNNQLKQKINSLHTEYLQKISNV</sequence>
<feature type="transmembrane region" description="Helical" evidence="4">
    <location>
        <begin position="12"/>
        <end position="41"/>
    </location>
</feature>
<reference evidence="6" key="1">
    <citation type="submission" date="2021-02" db="EMBL/GenBank/DDBJ databases">
        <authorList>
            <person name="Nowell W R."/>
        </authorList>
    </citation>
    <scope>NUCLEOTIDE SEQUENCE</scope>
</reference>
<proteinExistence type="inferred from homology"/>
<dbReference type="EMBL" id="CAJNOU010001260">
    <property type="protein sequence ID" value="CAF1177788.1"/>
    <property type="molecule type" value="Genomic_DNA"/>
</dbReference>
<dbReference type="Proteomes" id="UP000663889">
    <property type="component" value="Unassembled WGS sequence"/>
</dbReference>
<keyword evidence="2" id="KW-0808">Transferase</keyword>
<feature type="transmembrane region" description="Helical" evidence="4">
    <location>
        <begin position="185"/>
        <end position="204"/>
    </location>
</feature>
<dbReference type="PANTHER" id="PTHR10983">
    <property type="entry name" value="1-ACYLGLYCEROL-3-PHOSPHATE ACYLTRANSFERASE-RELATED"/>
    <property type="match status" value="1"/>
</dbReference>
<evidence type="ECO:0000313" key="7">
    <source>
        <dbReference type="Proteomes" id="UP000663889"/>
    </source>
</evidence>
<keyword evidence="3" id="KW-0012">Acyltransferase</keyword>
<feature type="transmembrane region" description="Helical" evidence="4">
    <location>
        <begin position="216"/>
        <end position="238"/>
    </location>
</feature>